<gene>
    <name evidence="8" type="ORF">AE32_01231</name>
</gene>
<dbReference type="GO" id="GO:0015562">
    <property type="term" value="F:efflux transmembrane transporter activity"/>
    <property type="evidence" value="ECO:0007669"/>
    <property type="project" value="InterPro"/>
</dbReference>
<comment type="subcellular location">
    <subcellularLocation>
        <location evidence="1">Cell outer membrane</location>
    </subcellularLocation>
</comment>
<dbReference type="Proteomes" id="UP000027208">
    <property type="component" value="Unassembled WGS sequence"/>
</dbReference>
<evidence type="ECO:0000256" key="1">
    <source>
        <dbReference type="ARBA" id="ARBA00004442"/>
    </source>
</evidence>
<accession>A0A334QVB3</accession>
<evidence type="ECO:0000256" key="5">
    <source>
        <dbReference type="ARBA" id="ARBA00022692"/>
    </source>
</evidence>
<dbReference type="PANTHER" id="PTHR30026">
    <property type="entry name" value="OUTER MEMBRANE PROTEIN TOLC"/>
    <property type="match status" value="1"/>
</dbReference>
<reference evidence="8 9" key="1">
    <citation type="submission" date="2014-04" db="EMBL/GenBank/DDBJ databases">
        <title>The Genome Sequence of Acinetobacter baumanii BIDMC 57.</title>
        <authorList>
            <consortium name="The Broad Institute Genomics Platform"/>
            <consortium name="The Broad Institute Genome Sequencing Center for Infectious Disease"/>
            <person name="Murphy C."/>
            <person name="Cosimi L."/>
            <person name="Cerqueira G."/>
            <person name="Feldgarden M."/>
            <person name="Earl A."/>
            <person name="Spencer M.D."/>
            <person name="Fodor A."/>
            <person name="Sautter R.L."/>
            <person name="Hung D."/>
            <person name="Onderdonk A.B."/>
            <person name="Ernst C."/>
            <person name="Delaney M."/>
            <person name="DuBois A."/>
            <person name="Young S.K."/>
            <person name="Zeng Q."/>
            <person name="Gargeya S."/>
            <person name="Abouelleil A."/>
            <person name="Alvarado L."/>
            <person name="Chapman S.B."/>
            <person name="Gainer-Dewar J."/>
            <person name="Goldberg J."/>
            <person name="Griggs A."/>
            <person name="Gujja S."/>
            <person name="Hansen M."/>
            <person name="Howarth C."/>
            <person name="Imamovic A."/>
            <person name="Larimer J."/>
            <person name="Pearson M."/>
            <person name="Poon T.W."/>
            <person name="Priest M."/>
            <person name="Roberts A."/>
            <person name="Saif S."/>
            <person name="Shea T."/>
            <person name="Sykes S."/>
            <person name="Wortman J."/>
            <person name="Nusbaum C."/>
            <person name="Birren B."/>
        </authorList>
    </citation>
    <scope>NUCLEOTIDE SEQUENCE [LARGE SCALE GENOMIC DNA]</scope>
    <source>
        <strain evidence="8 9">BIDMC 57</strain>
    </source>
</reference>
<keyword evidence="6" id="KW-0472">Membrane</keyword>
<dbReference type="EMBL" id="JMUI01000003">
    <property type="protein sequence ID" value="KDM57120.1"/>
    <property type="molecule type" value="Genomic_DNA"/>
</dbReference>
<proteinExistence type="inferred from homology"/>
<dbReference type="PANTHER" id="PTHR30026:SF22">
    <property type="entry name" value="OUTER MEMBRANE EFFLUX PROTEIN"/>
    <property type="match status" value="1"/>
</dbReference>
<sequence>MIGYNQKRVKGKCRKQAFLKGLMLLSTLHVPVVIYAAKPSEQYHTLKENLSQLFVPKSSDDFKVAKMHELSNFKLDRSIVQEFPTVQLNDKSASSFSNLPSRTMTLQDAVKIAIQRSPDISQSIATLAGQNSGVDVAKAGYYPQLAGGISTGDLSTGERGRQLLTLSATQMLYDFGKVKSGVNVEQAKVQVEQANVLVSVDTLALDVAQTIVNIQRYLQLNKIAEQQIAGIQRIQDIANLRANAGVASQADPIQAQSYLQAAQSTLIAQQSLLRQYQQHLRTLLGADVTRTGWIISEDLVKQSDLYGEPEFNTIPKMIAAQASVEVAKAQKEQTRLTRYPTLAVKGSVSQAINGKNPNNDKDDGLYSSVMLEATSQFYQGGATASQVKMASYAEEAAKSKVNSVYLDVLDQIRTSREQIENKQRQMQVLASRQATTVRTRELYQEQYKLGTRSLVDLLNAEQAIHSANSELESARYDIYNSIVQYIAATGRSRQAYGLNNISIQGFEVQP</sequence>
<dbReference type="GO" id="GO:1990281">
    <property type="term" value="C:efflux pump complex"/>
    <property type="evidence" value="ECO:0007669"/>
    <property type="project" value="TreeGrafter"/>
</dbReference>
<name>A0A334QVB3_ACINO</name>
<keyword evidence="5" id="KW-0812">Transmembrane</keyword>
<organism evidence="8 9">
    <name type="scientific">Acinetobacter nosocomialis</name>
    <dbReference type="NCBI Taxonomy" id="106654"/>
    <lineage>
        <taxon>Bacteria</taxon>
        <taxon>Pseudomonadati</taxon>
        <taxon>Pseudomonadota</taxon>
        <taxon>Gammaproteobacteria</taxon>
        <taxon>Moraxellales</taxon>
        <taxon>Moraxellaceae</taxon>
        <taxon>Acinetobacter</taxon>
        <taxon>Acinetobacter calcoaceticus/baumannii complex</taxon>
    </lineage>
</organism>
<keyword evidence="7" id="KW-0998">Cell outer membrane</keyword>
<dbReference type="InterPro" id="IPR003423">
    <property type="entry name" value="OMP_efflux"/>
</dbReference>
<evidence type="ECO:0000256" key="6">
    <source>
        <dbReference type="ARBA" id="ARBA00023136"/>
    </source>
</evidence>
<dbReference type="Gene3D" id="1.20.1600.10">
    <property type="entry name" value="Outer membrane efflux proteins (OEP)"/>
    <property type="match status" value="1"/>
</dbReference>
<evidence type="ECO:0000256" key="7">
    <source>
        <dbReference type="ARBA" id="ARBA00023237"/>
    </source>
</evidence>
<evidence type="ECO:0000256" key="4">
    <source>
        <dbReference type="ARBA" id="ARBA00022452"/>
    </source>
</evidence>
<evidence type="ECO:0000313" key="8">
    <source>
        <dbReference type="EMBL" id="KDM57120.1"/>
    </source>
</evidence>
<keyword evidence="4" id="KW-1134">Transmembrane beta strand</keyword>
<dbReference type="GO" id="GO:0009279">
    <property type="term" value="C:cell outer membrane"/>
    <property type="evidence" value="ECO:0007669"/>
    <property type="project" value="UniProtKB-SubCell"/>
</dbReference>
<comment type="caution">
    <text evidence="8">The sequence shown here is derived from an EMBL/GenBank/DDBJ whole genome shotgun (WGS) entry which is preliminary data.</text>
</comment>
<dbReference type="AlphaFoldDB" id="A0A334QVB3"/>
<evidence type="ECO:0000256" key="3">
    <source>
        <dbReference type="ARBA" id="ARBA00022448"/>
    </source>
</evidence>
<dbReference type="Pfam" id="PF02321">
    <property type="entry name" value="OEP"/>
    <property type="match status" value="2"/>
</dbReference>
<dbReference type="SUPFAM" id="SSF56954">
    <property type="entry name" value="Outer membrane efflux proteins (OEP)"/>
    <property type="match status" value="1"/>
</dbReference>
<dbReference type="GO" id="GO:0015288">
    <property type="term" value="F:porin activity"/>
    <property type="evidence" value="ECO:0007669"/>
    <property type="project" value="TreeGrafter"/>
</dbReference>
<keyword evidence="3" id="KW-0813">Transport</keyword>
<protein>
    <submittedName>
        <fullName evidence="8">Uncharacterized protein</fullName>
    </submittedName>
</protein>
<comment type="similarity">
    <text evidence="2">Belongs to the outer membrane factor (OMF) (TC 1.B.17) family.</text>
</comment>
<dbReference type="InterPro" id="IPR051906">
    <property type="entry name" value="TolC-like"/>
</dbReference>
<evidence type="ECO:0000256" key="2">
    <source>
        <dbReference type="ARBA" id="ARBA00007613"/>
    </source>
</evidence>
<evidence type="ECO:0000313" key="9">
    <source>
        <dbReference type="Proteomes" id="UP000027208"/>
    </source>
</evidence>